<evidence type="ECO:0000256" key="1">
    <source>
        <dbReference type="ARBA" id="ARBA00023015"/>
    </source>
</evidence>
<keyword evidence="2" id="KW-0238">DNA-binding</keyword>
<dbReference type="PANTHER" id="PTHR30146:SF154">
    <property type="entry name" value="TRANSCRIPTION REGULATOR, MEMBER OF GALR FAMILY"/>
    <property type="match status" value="1"/>
</dbReference>
<dbReference type="STRING" id="1552.A7L45_02240"/>
<dbReference type="Pfam" id="PF00532">
    <property type="entry name" value="Peripla_BP_1"/>
    <property type="match status" value="1"/>
</dbReference>
<dbReference type="InterPro" id="IPR001761">
    <property type="entry name" value="Peripla_BP/Lac1_sug-bd_dom"/>
</dbReference>
<proteinExistence type="predicted"/>
<feature type="domain" description="HTH lacI-type" evidence="4">
    <location>
        <begin position="7"/>
        <end position="62"/>
    </location>
</feature>
<dbReference type="Proteomes" id="UP000182569">
    <property type="component" value="Chromosome"/>
</dbReference>
<keyword evidence="3" id="KW-0804">Transcription</keyword>
<reference evidence="6" key="1">
    <citation type="journal article" date="2016" name="Front. Microbiol.">
        <title>Complete Genome Sequence of Clostridium estertheticum DSM 8809, a Microbe Identified in Spoiled Vacuum Packed Beef.</title>
        <authorList>
            <person name="Yu Z."/>
            <person name="Gunn L."/>
            <person name="Brennan E."/>
            <person name="Reid R."/>
            <person name="Wall P.G."/>
            <person name="Gaora O.P."/>
            <person name="Hurley D."/>
            <person name="Bolton D."/>
            <person name="Fanning S."/>
        </authorList>
    </citation>
    <scope>NUCLEOTIDE SEQUENCE [LARGE SCALE GENOMIC DNA]</scope>
    <source>
        <strain evidence="6">DSM 8809</strain>
    </source>
</reference>
<dbReference type="PANTHER" id="PTHR30146">
    <property type="entry name" value="LACI-RELATED TRANSCRIPTIONAL REPRESSOR"/>
    <property type="match status" value="1"/>
</dbReference>
<dbReference type="OrthoDB" id="369222at2"/>
<protein>
    <submittedName>
        <fullName evidence="5">Transcriptional regulator</fullName>
    </submittedName>
</protein>
<dbReference type="CDD" id="cd01392">
    <property type="entry name" value="HTH_LacI"/>
    <property type="match status" value="1"/>
</dbReference>
<dbReference type="PROSITE" id="PS50932">
    <property type="entry name" value="HTH_LACI_2"/>
    <property type="match status" value="1"/>
</dbReference>
<evidence type="ECO:0000256" key="2">
    <source>
        <dbReference type="ARBA" id="ARBA00023125"/>
    </source>
</evidence>
<dbReference type="EMBL" id="CP015756">
    <property type="protein sequence ID" value="APC38964.1"/>
    <property type="molecule type" value="Genomic_DNA"/>
</dbReference>
<dbReference type="Gene3D" id="3.40.50.2300">
    <property type="match status" value="2"/>
</dbReference>
<dbReference type="CDD" id="cd06283">
    <property type="entry name" value="PBP1_RegR_EndR_KdgR-like"/>
    <property type="match status" value="1"/>
</dbReference>
<evidence type="ECO:0000313" key="5">
    <source>
        <dbReference type="EMBL" id="APC38964.1"/>
    </source>
</evidence>
<organism evidence="5 6">
    <name type="scientific">Clostridium estertheticum subsp. estertheticum</name>
    <dbReference type="NCBI Taxonomy" id="1552"/>
    <lineage>
        <taxon>Bacteria</taxon>
        <taxon>Bacillati</taxon>
        <taxon>Bacillota</taxon>
        <taxon>Clostridia</taxon>
        <taxon>Eubacteriales</taxon>
        <taxon>Clostridiaceae</taxon>
        <taxon>Clostridium</taxon>
    </lineage>
</organism>
<evidence type="ECO:0000256" key="3">
    <source>
        <dbReference type="ARBA" id="ARBA00023163"/>
    </source>
</evidence>
<dbReference type="GO" id="GO:0003700">
    <property type="term" value="F:DNA-binding transcription factor activity"/>
    <property type="evidence" value="ECO:0007669"/>
    <property type="project" value="TreeGrafter"/>
</dbReference>
<dbReference type="AlphaFoldDB" id="A0A1J0GC92"/>
<dbReference type="Pfam" id="PF00356">
    <property type="entry name" value="LacI"/>
    <property type="match status" value="1"/>
</dbReference>
<dbReference type="SUPFAM" id="SSF53822">
    <property type="entry name" value="Periplasmic binding protein-like I"/>
    <property type="match status" value="1"/>
</dbReference>
<sequence length="333" mass="37871">MTHSGKITIREIANLACTSKTTVSFYLNGKTEKMSEKTRQKIAEVIKETNYKPSIAARSLNSKSSKLLGIMIGDITNTFSNQIVKGIEDIASKKGYQLIVANSNYDYSREENLMDRMLVMGVDGFIVQPTIQFKEIPKKAKKPMVFFDSNVNDYKTKWVKTNNYDATYEATVVCISKGYKKFILITADPSLLSTRKERTSGYIDALLDHDLAYEKLIVEDNDENNPKKILDFLVKHINEKEKQLIFVPNCWALPMVFIALKDYYFLMPKLGLMGFDNTEWTNFATPSITTILQPAFKEGQQAASILIDQIESKNDENGQQVLECIVNWNESTL</sequence>
<keyword evidence="1" id="KW-0805">Transcription regulation</keyword>
<dbReference type="KEGG" id="ceu:A7L45_02240"/>
<dbReference type="GO" id="GO:0000976">
    <property type="term" value="F:transcription cis-regulatory region binding"/>
    <property type="evidence" value="ECO:0007669"/>
    <property type="project" value="TreeGrafter"/>
</dbReference>
<evidence type="ECO:0000259" key="4">
    <source>
        <dbReference type="PROSITE" id="PS50932"/>
    </source>
</evidence>
<dbReference type="SUPFAM" id="SSF47413">
    <property type="entry name" value="lambda repressor-like DNA-binding domains"/>
    <property type="match status" value="1"/>
</dbReference>
<keyword evidence="6" id="KW-1185">Reference proteome</keyword>
<gene>
    <name evidence="5" type="ORF">A7L45_02240</name>
</gene>
<dbReference type="SMART" id="SM00354">
    <property type="entry name" value="HTH_LACI"/>
    <property type="match status" value="1"/>
</dbReference>
<dbReference type="Gene3D" id="1.10.260.40">
    <property type="entry name" value="lambda repressor-like DNA-binding domains"/>
    <property type="match status" value="1"/>
</dbReference>
<accession>A0A1J0GC92</accession>
<dbReference type="InterPro" id="IPR000843">
    <property type="entry name" value="HTH_LacI"/>
</dbReference>
<dbReference type="RefSeq" id="WP_071611263.1">
    <property type="nucleotide sequence ID" value="NZ_CP015756.1"/>
</dbReference>
<dbReference type="InterPro" id="IPR010982">
    <property type="entry name" value="Lambda_DNA-bd_dom_sf"/>
</dbReference>
<evidence type="ECO:0000313" key="6">
    <source>
        <dbReference type="Proteomes" id="UP000182569"/>
    </source>
</evidence>
<dbReference type="InterPro" id="IPR028082">
    <property type="entry name" value="Peripla_BP_I"/>
</dbReference>
<name>A0A1J0GC92_9CLOT</name>